<evidence type="ECO:0000256" key="1">
    <source>
        <dbReference type="ARBA" id="ARBA00022860"/>
    </source>
</evidence>
<dbReference type="PANTHER" id="PTHR32295:SF33">
    <property type="entry name" value="PROTEIN IQ-DOMAIN 21"/>
    <property type="match status" value="1"/>
</dbReference>
<accession>A0A445MA57</accession>
<feature type="domain" description="DUF4005" evidence="5">
    <location>
        <begin position="376"/>
        <end position="435"/>
    </location>
</feature>
<sequence>MGKKASWLSTVKKVFKPKDSSSPSNRRVMPPSSSCSMSTVLDASRDVGFAVRFFVCEQRDREAEEKETAAADIVSVEHFPAEASSEATNHDGGGAGYWGADEDDDDAAERERAIAEAKKMAAAAAEAAARVVRLGACDRPSREQRAAVVIQAFYRGYLVSATTTPRSHPSRALRALRALVRLQALVRGHHVRKRAHVTLRCMQSLVRVQALARAHRLQLASHRNLLFSPSPTTAPAYHDPCHLRHLERGAAPQDRLQDLYFMKGGDEVDGGGHRPSEWDGRQQSSDSITVNSQRKLGAAYDYAYQLVSHETGQWGWNWLERWMGAQQWGAQHGAPPPQPVSSYVTATAMDGLSEKTVEMDTGRRSPVDPMHYSYHLRDEPVQPAAVPSYMAATQSARAKVRAQAPVAKPHEPKRNAATRRSRARSDNAADSSSSGGGTSTTINPAARSPGHKGVALGVQTRRHRAYSPDSSCGGHDRTPSSGGRGRLTAVND</sequence>
<dbReference type="PROSITE" id="PS50096">
    <property type="entry name" value="IQ"/>
    <property type="match status" value="2"/>
</dbReference>
<name>A0A445MA57_ENSVE</name>
<feature type="region of interest" description="Disordered" evidence="4">
    <location>
        <begin position="264"/>
        <end position="288"/>
    </location>
</feature>
<evidence type="ECO:0000259" key="5">
    <source>
        <dbReference type="Pfam" id="PF13178"/>
    </source>
</evidence>
<reference evidence="6" key="1">
    <citation type="journal article" date="2018" name="Data Brief">
        <title>Genome sequence data from 17 accessions of Ensete ventricosum, a staple food crop for millions in Ethiopia.</title>
        <authorList>
            <person name="Yemataw Z."/>
            <person name="Muzemil S."/>
            <person name="Ambachew D."/>
            <person name="Tripathi L."/>
            <person name="Tesfaye K."/>
            <person name="Chala A."/>
            <person name="Farbos A."/>
            <person name="O'Neill P."/>
            <person name="Moore K."/>
            <person name="Grant M."/>
            <person name="Studholme D.J."/>
        </authorList>
    </citation>
    <scope>NUCLEOTIDE SEQUENCE [LARGE SCALE GENOMIC DNA]</scope>
    <source>
        <tissue evidence="6">Leaf</tissue>
    </source>
</reference>
<dbReference type="AlphaFoldDB" id="A0A445MA57"/>
<feature type="compositionally biased region" description="Polar residues" evidence="4">
    <location>
        <begin position="20"/>
        <end position="35"/>
    </location>
</feature>
<dbReference type="Proteomes" id="UP000290560">
    <property type="component" value="Unassembled WGS sequence"/>
</dbReference>
<gene>
    <name evidence="6" type="ORF">BHM03_00003681</name>
</gene>
<keyword evidence="1" id="KW-0112">Calmodulin-binding</keyword>
<feature type="region of interest" description="Disordered" evidence="4">
    <location>
        <begin position="388"/>
        <end position="492"/>
    </location>
</feature>
<dbReference type="EMBL" id="KV875492">
    <property type="protein sequence ID" value="RZR71116.1"/>
    <property type="molecule type" value="Genomic_DNA"/>
</dbReference>
<dbReference type="InterPro" id="IPR000048">
    <property type="entry name" value="IQ_motif_EF-hand-BS"/>
</dbReference>
<evidence type="ECO:0000256" key="4">
    <source>
        <dbReference type="SAM" id="MobiDB-lite"/>
    </source>
</evidence>
<dbReference type="Gene3D" id="1.20.5.190">
    <property type="match status" value="1"/>
</dbReference>
<evidence type="ECO:0000256" key="3">
    <source>
        <dbReference type="ARBA" id="ARBA00024378"/>
    </source>
</evidence>
<dbReference type="PANTHER" id="PTHR32295">
    <property type="entry name" value="IQ-DOMAIN 5-RELATED"/>
    <property type="match status" value="1"/>
</dbReference>
<evidence type="ECO:0000256" key="2">
    <source>
        <dbReference type="ARBA" id="ARBA00024341"/>
    </source>
</evidence>
<feature type="region of interest" description="Disordered" evidence="4">
    <location>
        <begin position="15"/>
        <end position="35"/>
    </location>
</feature>
<protein>
    <recommendedName>
        <fullName evidence="5">DUF4005 domain-containing protein</fullName>
    </recommendedName>
</protein>
<feature type="compositionally biased region" description="Basic and acidic residues" evidence="4">
    <location>
        <begin position="264"/>
        <end position="280"/>
    </location>
</feature>
<comment type="similarity">
    <text evidence="2">Belongs to the IQD family.</text>
</comment>
<comment type="subunit">
    <text evidence="3">Binds to multiple calmodulin (CaM) in the presence of Ca(2+) and CaM-like proteins.</text>
</comment>
<dbReference type="SMART" id="SM00015">
    <property type="entry name" value="IQ"/>
    <property type="match status" value="2"/>
</dbReference>
<dbReference type="Pfam" id="PF00612">
    <property type="entry name" value="IQ"/>
    <property type="match status" value="2"/>
</dbReference>
<dbReference type="InterPro" id="IPR025064">
    <property type="entry name" value="DUF4005"/>
</dbReference>
<feature type="region of interest" description="Disordered" evidence="4">
    <location>
        <begin position="82"/>
        <end position="103"/>
    </location>
</feature>
<proteinExistence type="inferred from homology"/>
<dbReference type="Pfam" id="PF13178">
    <property type="entry name" value="DUF4005"/>
    <property type="match status" value="1"/>
</dbReference>
<organism evidence="6">
    <name type="scientific">Ensete ventricosum</name>
    <name type="common">Abyssinian banana</name>
    <name type="synonym">Musa ensete</name>
    <dbReference type="NCBI Taxonomy" id="4639"/>
    <lineage>
        <taxon>Eukaryota</taxon>
        <taxon>Viridiplantae</taxon>
        <taxon>Streptophyta</taxon>
        <taxon>Embryophyta</taxon>
        <taxon>Tracheophyta</taxon>
        <taxon>Spermatophyta</taxon>
        <taxon>Magnoliopsida</taxon>
        <taxon>Liliopsida</taxon>
        <taxon>Zingiberales</taxon>
        <taxon>Musaceae</taxon>
        <taxon>Ensete</taxon>
    </lineage>
</organism>
<evidence type="ECO:0000313" key="6">
    <source>
        <dbReference type="EMBL" id="RZR71116.1"/>
    </source>
</evidence>
<dbReference type="GO" id="GO:0005516">
    <property type="term" value="F:calmodulin binding"/>
    <property type="evidence" value="ECO:0007669"/>
    <property type="project" value="UniProtKB-KW"/>
</dbReference>